<dbReference type="AlphaFoldDB" id="A0A2S8GIF2"/>
<evidence type="ECO:0000313" key="2">
    <source>
        <dbReference type="Proteomes" id="UP000237819"/>
    </source>
</evidence>
<accession>A0A2S8GIF2</accession>
<evidence type="ECO:0000313" key="1">
    <source>
        <dbReference type="EMBL" id="PQO44216.1"/>
    </source>
</evidence>
<dbReference type="Proteomes" id="UP000237819">
    <property type="component" value="Unassembled WGS sequence"/>
</dbReference>
<proteinExistence type="predicted"/>
<gene>
    <name evidence="1" type="ORF">C5Y93_19785</name>
</gene>
<dbReference type="RefSeq" id="WP_105337185.1">
    <property type="nucleotide sequence ID" value="NZ_PUHZ01000020.1"/>
</dbReference>
<dbReference type="EMBL" id="PUHZ01000020">
    <property type="protein sequence ID" value="PQO44216.1"/>
    <property type="molecule type" value="Genomic_DNA"/>
</dbReference>
<protein>
    <submittedName>
        <fullName evidence="1">Uncharacterized protein</fullName>
    </submittedName>
</protein>
<sequence>MSTATLTKRSAKLAKSEQPATITVEKLAERLNRAVAGRAYFIYRNASESLCGEIGVMEAPDGSATLEYADYGGTSIGAELYRKDGTLLLDSAIKEVAKWVNDLQVLLDALQSLDIECEAEDEPEAAGEDLDAPEFLGCVFLVIHAGECVYSTTEEDSAANFALGANTNDGYSATITVYDPRTQSSFEWPHNHTLSRSAKGGA</sequence>
<organism evidence="1 2">
    <name type="scientific">Blastopirellula marina</name>
    <dbReference type="NCBI Taxonomy" id="124"/>
    <lineage>
        <taxon>Bacteria</taxon>
        <taxon>Pseudomonadati</taxon>
        <taxon>Planctomycetota</taxon>
        <taxon>Planctomycetia</taxon>
        <taxon>Pirellulales</taxon>
        <taxon>Pirellulaceae</taxon>
        <taxon>Blastopirellula</taxon>
    </lineage>
</organism>
<reference evidence="1 2" key="1">
    <citation type="submission" date="2018-02" db="EMBL/GenBank/DDBJ databases">
        <title>Comparative genomes isolates from brazilian mangrove.</title>
        <authorList>
            <person name="Araujo J.E."/>
            <person name="Taketani R.G."/>
            <person name="Silva M.C.P."/>
            <person name="Loureco M.V."/>
            <person name="Andreote F.D."/>
        </authorList>
    </citation>
    <scope>NUCLEOTIDE SEQUENCE [LARGE SCALE GENOMIC DNA]</scope>
    <source>
        <strain evidence="1 2">Nap-Phe MGV</strain>
    </source>
</reference>
<comment type="caution">
    <text evidence="1">The sequence shown here is derived from an EMBL/GenBank/DDBJ whole genome shotgun (WGS) entry which is preliminary data.</text>
</comment>
<name>A0A2S8GIF2_9BACT</name>